<dbReference type="InterPro" id="IPR004365">
    <property type="entry name" value="NA-bd_OB_tRNA"/>
</dbReference>
<feature type="region of interest" description="Disordered" evidence="14">
    <location>
        <begin position="1083"/>
        <end position="1108"/>
    </location>
</feature>
<evidence type="ECO:0000256" key="11">
    <source>
        <dbReference type="ARBA" id="ARBA00023204"/>
    </source>
</evidence>
<dbReference type="SMART" id="SM00481">
    <property type="entry name" value="POLIIIAc"/>
    <property type="match status" value="1"/>
</dbReference>
<keyword evidence="5 13" id="KW-0963">Cytoplasm</keyword>
<evidence type="ECO:0000256" key="12">
    <source>
        <dbReference type="ARBA" id="ARBA00049244"/>
    </source>
</evidence>
<dbReference type="FunFam" id="1.10.150.870:FF:000002">
    <property type="entry name" value="Error-prone DNA polymerase"/>
    <property type="match status" value="1"/>
</dbReference>
<dbReference type="Proteomes" id="UP000538507">
    <property type="component" value="Unassembled WGS sequence"/>
</dbReference>
<proteinExistence type="inferred from homology"/>
<dbReference type="GO" id="GO:0005737">
    <property type="term" value="C:cytoplasm"/>
    <property type="evidence" value="ECO:0007669"/>
    <property type="project" value="UniProtKB-SubCell"/>
</dbReference>
<dbReference type="Gene3D" id="1.10.150.870">
    <property type="match status" value="1"/>
</dbReference>
<dbReference type="EMBL" id="JACIGO010000001">
    <property type="protein sequence ID" value="MBB4289495.1"/>
    <property type="molecule type" value="Genomic_DNA"/>
</dbReference>
<dbReference type="Pfam" id="PF14579">
    <property type="entry name" value="HHH_6"/>
    <property type="match status" value="1"/>
</dbReference>
<sequence length="1130" mass="126814">MGRCPRLFHRRGRERRALLDFPLRRRRRSRHRLPSLVPSRDVRMRYAELQVTTHFSFLRGASSADELFATAKELGIEALGIVDRNSLAGIVRALEASRATGLRLVVGCRLDLADGISILVYPTDRVAYSRMTRLLTLGKSRGGKAKCILNLDDVALYSEGLIGILVPDLPDETCAIQLRKMAEIFGDRAYVSLCLRRRPNDQMRLHEISNMAARHRVKTVVTNDVLFHEPSRRQLQDVVTCIRTGTTIDDVGFERERHADRFLKPPEEMERLFSRYPEALARTMEIVERCTFSMEELTYQYPEEAIVPGMTAQQSLEHYVWGCVPNRYPEGLPSRVEKIIRHELALIETMRYAPYFLTVFSIVRYARSQGILCQGRGSAANSAVCFVLGITSIDPDTNDLLFERFVSQERDEPPDIDVDFEHERREEVIQWIYRTYGHHKAALCATVTRYRTKGAIRDVGKALGLPEDLIKALSSGVWAWSEAVGEKQVRDLNLNPGDRRLALTLQLAQQLMGAPRHLGQHPGGFVLTHDRLDDLVPIEPASMADRQVIEWDKDDVEALKFMKVDVLALGMLTCMAKSVAFLREEKGIDLDLATIPQEDPATYAMIRKADTLGTFQIESRAQMSMLPRIKPKTFYDLVIQVAIVRPGPIQGDMVHPYLRRREGREKVEYPTPELEAVLHKTLGVPLFQESAMKVAMVCAGFTGGEADQLRKSMATFKFTGGVSRFQDKLVSGMIRNGYTKGFAEKTFSQLEGFGSYGFPESHAASFALIAYASSYIKCHFPDVFCAALLNSQPMGFYAPAQIVRDAREHGVEVRPVCVNQSRWDCTLEAIDGSERHAVRLGMRMVRGLATADAARIVAARADQPFDSVDDLWRRSGVPASSLVELAEADAFLPSLGLERREALWAIKALRDEPLPLFAAAAEREARTIAEQHEPTVELRQMTQGHNVVLDYGHTGLTLREHPVSFLRRELLARRVVTCAEAMSARDGRWLMAAGLVLVRQRPGSAKGVIFVTIEDETGVANVVIWPKLFERSRRIALGASMMAINGRIQREGDVVHLVAQQLFDLSGSLTGLADRDLEFRLPTGRGDEFGHGTPGRPDSRVPSGQGMKSRDIFIPDLHIDQVKVKARNVH</sequence>
<dbReference type="InterPro" id="IPR029460">
    <property type="entry name" value="DNAPol_HHH"/>
</dbReference>
<evidence type="ECO:0000256" key="1">
    <source>
        <dbReference type="ARBA" id="ARBA00004496"/>
    </source>
</evidence>
<dbReference type="GO" id="GO:0008408">
    <property type="term" value="F:3'-5' exonuclease activity"/>
    <property type="evidence" value="ECO:0007669"/>
    <property type="project" value="InterPro"/>
</dbReference>
<dbReference type="EC" id="2.7.7.7" evidence="3 13"/>
<reference evidence="16 17" key="1">
    <citation type="submission" date="2020-08" db="EMBL/GenBank/DDBJ databases">
        <title>Genomic Encyclopedia of Type Strains, Phase IV (KMG-V): Genome sequencing to study the core and pangenomes of soil and plant-associated prokaryotes.</title>
        <authorList>
            <person name="Whitman W."/>
        </authorList>
    </citation>
    <scope>NUCLEOTIDE SEQUENCE [LARGE SCALE GENOMIC DNA]</scope>
    <source>
        <strain evidence="16 17">SEMIA 415</strain>
    </source>
</reference>
<dbReference type="GO" id="GO:0006281">
    <property type="term" value="P:DNA repair"/>
    <property type="evidence" value="ECO:0007669"/>
    <property type="project" value="UniProtKB-UniRule"/>
</dbReference>
<keyword evidence="11 13" id="KW-0234">DNA repair</keyword>
<comment type="subcellular location">
    <subcellularLocation>
        <location evidence="1 13">Cytoplasm</location>
    </subcellularLocation>
</comment>
<evidence type="ECO:0000256" key="10">
    <source>
        <dbReference type="ARBA" id="ARBA00022932"/>
    </source>
</evidence>
<dbReference type="GO" id="GO:0006260">
    <property type="term" value="P:DNA replication"/>
    <property type="evidence" value="ECO:0007669"/>
    <property type="project" value="UniProtKB-KW"/>
</dbReference>
<evidence type="ECO:0000256" key="3">
    <source>
        <dbReference type="ARBA" id="ARBA00012417"/>
    </source>
</evidence>
<evidence type="ECO:0000256" key="2">
    <source>
        <dbReference type="ARBA" id="ARBA00007391"/>
    </source>
</evidence>
<dbReference type="InterPro" id="IPR004013">
    <property type="entry name" value="PHP_dom"/>
</dbReference>
<evidence type="ECO:0000313" key="16">
    <source>
        <dbReference type="EMBL" id="MBB4289495.1"/>
    </source>
</evidence>
<dbReference type="CDD" id="cd04485">
    <property type="entry name" value="DnaE_OBF"/>
    <property type="match status" value="1"/>
</dbReference>
<comment type="function">
    <text evidence="13">DNA polymerase involved in damage-induced mutagenesis and translesion synthesis (TLS). It is not the major replicative DNA polymerase.</text>
</comment>
<dbReference type="GO" id="GO:0009432">
    <property type="term" value="P:SOS response"/>
    <property type="evidence" value="ECO:0007669"/>
    <property type="project" value="UniProtKB-ARBA"/>
</dbReference>
<feature type="domain" description="Polymerase/histidinol phosphatase N-terminal" evidence="15">
    <location>
        <begin position="47"/>
        <end position="114"/>
    </location>
</feature>
<evidence type="ECO:0000256" key="8">
    <source>
        <dbReference type="ARBA" id="ARBA00022705"/>
    </source>
</evidence>
<accession>A0AAE2SVD3</accession>
<keyword evidence="8 13" id="KW-0235">DNA replication</keyword>
<dbReference type="CDD" id="cd07434">
    <property type="entry name" value="PHP_PolIIIA_DnaE2"/>
    <property type="match status" value="1"/>
</dbReference>
<evidence type="ECO:0000256" key="9">
    <source>
        <dbReference type="ARBA" id="ARBA00022763"/>
    </source>
</evidence>
<dbReference type="InterPro" id="IPR023073">
    <property type="entry name" value="DnaE2"/>
</dbReference>
<keyword evidence="6 13" id="KW-0808">Transferase</keyword>
<dbReference type="Gene3D" id="3.20.20.140">
    <property type="entry name" value="Metal-dependent hydrolases"/>
    <property type="match status" value="1"/>
</dbReference>
<evidence type="ECO:0000256" key="4">
    <source>
        <dbReference type="ARBA" id="ARBA00017273"/>
    </source>
</evidence>
<evidence type="ECO:0000313" key="17">
    <source>
        <dbReference type="Proteomes" id="UP000538507"/>
    </source>
</evidence>
<dbReference type="NCBIfam" id="NF004225">
    <property type="entry name" value="PRK05672.1"/>
    <property type="match status" value="1"/>
</dbReference>
<dbReference type="InterPro" id="IPR016195">
    <property type="entry name" value="Pol/histidinol_Pase-like"/>
</dbReference>
<dbReference type="HAMAP" id="MF_01902">
    <property type="entry name" value="DNApol_error_prone"/>
    <property type="match status" value="1"/>
</dbReference>
<dbReference type="Pfam" id="PF07733">
    <property type="entry name" value="DNA_pol3_alpha"/>
    <property type="match status" value="1"/>
</dbReference>
<dbReference type="SUPFAM" id="SSF89550">
    <property type="entry name" value="PHP domain-like"/>
    <property type="match status" value="1"/>
</dbReference>
<dbReference type="InterPro" id="IPR011708">
    <property type="entry name" value="DNA_pol3_alpha_NTPase_dom"/>
</dbReference>
<dbReference type="AlphaFoldDB" id="A0AAE2SVD3"/>
<keyword evidence="7 13" id="KW-0548">Nucleotidyltransferase</keyword>
<protein>
    <recommendedName>
        <fullName evidence="4 13">Error-prone DNA polymerase</fullName>
        <ecNumber evidence="3 13">2.7.7.7</ecNumber>
    </recommendedName>
</protein>
<evidence type="ECO:0000256" key="13">
    <source>
        <dbReference type="HAMAP-Rule" id="MF_01902"/>
    </source>
</evidence>
<dbReference type="Pfam" id="PF01336">
    <property type="entry name" value="tRNA_anti-codon"/>
    <property type="match status" value="1"/>
</dbReference>
<comment type="similarity">
    <text evidence="2 13">Belongs to the DNA polymerase type-C family. DnaE2 subfamily.</text>
</comment>
<dbReference type="InterPro" id="IPR004805">
    <property type="entry name" value="DnaE2/DnaE/PolC"/>
</dbReference>
<evidence type="ECO:0000256" key="6">
    <source>
        <dbReference type="ARBA" id="ARBA00022679"/>
    </source>
</evidence>
<dbReference type="PANTHER" id="PTHR32294">
    <property type="entry name" value="DNA POLYMERASE III SUBUNIT ALPHA"/>
    <property type="match status" value="1"/>
</dbReference>
<dbReference type="Pfam" id="PF17657">
    <property type="entry name" value="DNA_pol3_finger"/>
    <property type="match status" value="1"/>
</dbReference>
<comment type="catalytic activity">
    <reaction evidence="12 13">
        <text>DNA(n) + a 2'-deoxyribonucleoside 5'-triphosphate = DNA(n+1) + diphosphate</text>
        <dbReference type="Rhea" id="RHEA:22508"/>
        <dbReference type="Rhea" id="RHEA-COMP:17339"/>
        <dbReference type="Rhea" id="RHEA-COMP:17340"/>
        <dbReference type="ChEBI" id="CHEBI:33019"/>
        <dbReference type="ChEBI" id="CHEBI:61560"/>
        <dbReference type="ChEBI" id="CHEBI:173112"/>
        <dbReference type="EC" id="2.7.7.7"/>
    </reaction>
</comment>
<dbReference type="InterPro" id="IPR040982">
    <property type="entry name" value="DNA_pol3_finger"/>
</dbReference>
<gene>
    <name evidence="13" type="primary">dnaE2</name>
    <name evidence="16" type="ORF">GGE16_001511</name>
</gene>
<dbReference type="GO" id="GO:0003676">
    <property type="term" value="F:nucleic acid binding"/>
    <property type="evidence" value="ECO:0007669"/>
    <property type="project" value="InterPro"/>
</dbReference>
<keyword evidence="9 13" id="KW-0227">DNA damage</keyword>
<evidence type="ECO:0000256" key="14">
    <source>
        <dbReference type="SAM" id="MobiDB-lite"/>
    </source>
</evidence>
<evidence type="ECO:0000256" key="7">
    <source>
        <dbReference type="ARBA" id="ARBA00022695"/>
    </source>
</evidence>
<comment type="caution">
    <text evidence="16">The sequence shown here is derived from an EMBL/GenBank/DDBJ whole genome shotgun (WGS) entry which is preliminary data.</text>
</comment>
<dbReference type="GO" id="GO:0003887">
    <property type="term" value="F:DNA-directed DNA polymerase activity"/>
    <property type="evidence" value="ECO:0007669"/>
    <property type="project" value="UniProtKB-UniRule"/>
</dbReference>
<dbReference type="InterPro" id="IPR003141">
    <property type="entry name" value="Pol/His_phosphatase_N"/>
</dbReference>
<evidence type="ECO:0000259" key="15">
    <source>
        <dbReference type="SMART" id="SM00481"/>
    </source>
</evidence>
<dbReference type="Pfam" id="PF02811">
    <property type="entry name" value="PHP"/>
    <property type="match status" value="1"/>
</dbReference>
<dbReference type="NCBIfam" id="TIGR00594">
    <property type="entry name" value="polc"/>
    <property type="match status" value="1"/>
</dbReference>
<evidence type="ECO:0000256" key="5">
    <source>
        <dbReference type="ARBA" id="ARBA00022490"/>
    </source>
</evidence>
<keyword evidence="10 13" id="KW-0239">DNA-directed DNA polymerase</keyword>
<dbReference type="PANTHER" id="PTHR32294:SF4">
    <property type="entry name" value="ERROR-PRONE DNA POLYMERASE"/>
    <property type="match status" value="1"/>
</dbReference>
<name>A0AAE2SVD3_RHILE</name>
<organism evidence="16 17">
    <name type="scientific">Rhizobium leguminosarum</name>
    <dbReference type="NCBI Taxonomy" id="384"/>
    <lineage>
        <taxon>Bacteria</taxon>
        <taxon>Pseudomonadati</taxon>
        <taxon>Pseudomonadota</taxon>
        <taxon>Alphaproteobacteria</taxon>
        <taxon>Hyphomicrobiales</taxon>
        <taxon>Rhizobiaceae</taxon>
        <taxon>Rhizobium/Agrobacterium group</taxon>
        <taxon>Rhizobium</taxon>
    </lineage>
</organism>